<gene>
    <name evidence="1" type="ORF">NIASO_19685</name>
</gene>
<accession>W0F9B3</accession>
<name>W0F9B3_9BACT</name>
<proteinExistence type="predicted"/>
<keyword evidence="2" id="KW-1185">Reference proteome</keyword>
<dbReference type="PROSITE" id="PS51257">
    <property type="entry name" value="PROKAR_LIPOPROTEIN"/>
    <property type="match status" value="1"/>
</dbReference>
<dbReference type="HOGENOM" id="CLU_930101_0_0_10"/>
<evidence type="ECO:0000313" key="2">
    <source>
        <dbReference type="Proteomes" id="UP000003586"/>
    </source>
</evidence>
<dbReference type="KEGG" id="nso:NIASO_19685"/>
<dbReference type="eggNOG" id="ENOG5033KUT">
    <property type="taxonomic scope" value="Bacteria"/>
</dbReference>
<reference evidence="1 2" key="1">
    <citation type="submission" date="2013-12" db="EMBL/GenBank/DDBJ databases">
        <authorList>
            <consortium name="DOE Joint Genome Institute"/>
            <person name="Eisen J."/>
            <person name="Huntemann M."/>
            <person name="Han J."/>
            <person name="Chen A."/>
            <person name="Kyrpides N."/>
            <person name="Mavromatis K."/>
            <person name="Markowitz V."/>
            <person name="Palaniappan K."/>
            <person name="Ivanova N."/>
            <person name="Schaumberg A."/>
            <person name="Pati A."/>
            <person name="Liolios K."/>
            <person name="Nordberg H.P."/>
            <person name="Cantor M.N."/>
            <person name="Hua S.X."/>
            <person name="Woyke T."/>
        </authorList>
    </citation>
    <scope>NUCLEOTIDE SEQUENCE [LARGE SCALE GENOMIC DNA]</scope>
    <source>
        <strain evidence="2">DSM 19437</strain>
    </source>
</reference>
<evidence type="ECO:0000313" key="1">
    <source>
        <dbReference type="EMBL" id="AHF18064.1"/>
    </source>
</evidence>
<sequence>MEMRLNKSILLFFVLIFSLSCNGISQADRGKNELDSQYKHPVDFLDKKYSSKYQLIIDESNISDHPFFSYLDCKKEGYFVVHYVPKSIKLRNFWKSKFYENTRLDTYDFDKDDQKIRSLLNKDLKSYNIFCVYLSTEELDSNGDCTKETVHAKKDAISLFYIYNQDDGKWTELKRLKIVMLPPYVNDSFFVRQFPAFFNVDNSNVKIPNNIYGFCHPDIRTDTIKSETCYDIKIQDTAAIVKGNTLEHVGEYKLYYTKLGEAELRNSEEGEYVFKIRKDGDDYWVIEKDASQWYKLKKE</sequence>
<dbReference type="OrthoDB" id="1268816at2"/>
<dbReference type="STRING" id="929713.NIASO_19685"/>
<dbReference type="EMBL" id="CP007035">
    <property type="protein sequence ID" value="AHF18064.1"/>
    <property type="molecule type" value="Genomic_DNA"/>
</dbReference>
<dbReference type="AlphaFoldDB" id="W0F9B3"/>
<organism evidence="1 2">
    <name type="scientific">Niabella soli DSM 19437</name>
    <dbReference type="NCBI Taxonomy" id="929713"/>
    <lineage>
        <taxon>Bacteria</taxon>
        <taxon>Pseudomonadati</taxon>
        <taxon>Bacteroidota</taxon>
        <taxon>Chitinophagia</taxon>
        <taxon>Chitinophagales</taxon>
        <taxon>Chitinophagaceae</taxon>
        <taxon>Niabella</taxon>
    </lineage>
</organism>
<protein>
    <submittedName>
        <fullName evidence="1">Uncharacterized protein</fullName>
    </submittedName>
</protein>
<dbReference type="Proteomes" id="UP000003586">
    <property type="component" value="Chromosome"/>
</dbReference>